<accession>A0ABS4DM00</accession>
<dbReference type="Gene3D" id="2.60.40.1120">
    <property type="entry name" value="Carboxypeptidase-like, regulatory domain"/>
    <property type="match status" value="1"/>
</dbReference>
<organism evidence="2 3">
    <name type="scientific">Frateuria flava</name>
    <dbReference type="NCBI Taxonomy" id="2821489"/>
    <lineage>
        <taxon>Bacteria</taxon>
        <taxon>Pseudomonadati</taxon>
        <taxon>Pseudomonadota</taxon>
        <taxon>Gammaproteobacteria</taxon>
        <taxon>Lysobacterales</taxon>
        <taxon>Rhodanobacteraceae</taxon>
        <taxon>Frateuria</taxon>
    </lineage>
</organism>
<dbReference type="EMBL" id="JAGJRS010000014">
    <property type="protein sequence ID" value="MBP1474071.1"/>
    <property type="molecule type" value="Genomic_DNA"/>
</dbReference>
<keyword evidence="1" id="KW-0732">Signal</keyword>
<evidence type="ECO:0000256" key="1">
    <source>
        <dbReference type="SAM" id="SignalP"/>
    </source>
</evidence>
<gene>
    <name evidence="2" type="ORF">J7I44_07150</name>
</gene>
<sequence>MKNLHSIKTGSTRRGQSVRAFVMAAAVAAFGMAGSAAVYAQATAGKVFGNAPVGSSVLAKSTTNGTQREVKVDEKGRYAIRELPVGVYTVTLSENGQPVAKHLNVPVVVGRGIKVDFDGQATAAGQQ</sequence>
<keyword evidence="3" id="KW-1185">Reference proteome</keyword>
<feature type="chain" id="PRO_5046071365" evidence="1">
    <location>
        <begin position="41"/>
        <end position="127"/>
    </location>
</feature>
<comment type="caution">
    <text evidence="2">The sequence shown here is derived from an EMBL/GenBank/DDBJ whole genome shotgun (WGS) entry which is preliminary data.</text>
</comment>
<dbReference type="RefSeq" id="WP_209618146.1">
    <property type="nucleotide sequence ID" value="NZ_JAGJRS010000014.1"/>
</dbReference>
<evidence type="ECO:0000313" key="2">
    <source>
        <dbReference type="EMBL" id="MBP1474071.1"/>
    </source>
</evidence>
<name>A0ABS4DM00_9GAMM</name>
<reference evidence="2 3" key="1">
    <citation type="submission" date="2021-04" db="EMBL/GenBank/DDBJ databases">
        <authorList>
            <person name="Huq M.A."/>
        </authorList>
    </citation>
    <scope>NUCLEOTIDE SEQUENCE [LARGE SCALE GENOMIC DNA]</scope>
    <source>
        <strain evidence="2 3">MAH-13</strain>
    </source>
</reference>
<dbReference type="InterPro" id="IPR013784">
    <property type="entry name" value="Carb-bd-like_fold"/>
</dbReference>
<evidence type="ECO:0000313" key="3">
    <source>
        <dbReference type="Proteomes" id="UP000823790"/>
    </source>
</evidence>
<dbReference type="SUPFAM" id="SSF49452">
    <property type="entry name" value="Starch-binding domain-like"/>
    <property type="match status" value="1"/>
</dbReference>
<proteinExistence type="predicted"/>
<dbReference type="Pfam" id="PF13620">
    <property type="entry name" value="CarboxypepD_reg"/>
    <property type="match status" value="1"/>
</dbReference>
<protein>
    <submittedName>
        <fullName evidence="2">Carboxypeptidase regulatory-like domain-containing protein</fullName>
    </submittedName>
</protein>
<dbReference type="Proteomes" id="UP000823790">
    <property type="component" value="Unassembled WGS sequence"/>
</dbReference>
<feature type="signal peptide" evidence="1">
    <location>
        <begin position="1"/>
        <end position="40"/>
    </location>
</feature>